<dbReference type="SMART" id="SM00491">
    <property type="entry name" value="HELICc2"/>
    <property type="match status" value="1"/>
</dbReference>
<dbReference type="EMBL" id="SMFX01000001">
    <property type="protein sequence ID" value="TCK18475.1"/>
    <property type="molecule type" value="Genomic_DNA"/>
</dbReference>
<protein>
    <recommendedName>
        <fullName evidence="6">DNA 5'-3' helicase</fullName>
        <ecNumber evidence="6">5.6.2.3</ecNumber>
    </recommendedName>
</protein>
<comment type="catalytic activity">
    <reaction evidence="7">
        <text>ATP + H2O = ADP + phosphate + H(+)</text>
        <dbReference type="Rhea" id="RHEA:13065"/>
        <dbReference type="ChEBI" id="CHEBI:15377"/>
        <dbReference type="ChEBI" id="CHEBI:15378"/>
        <dbReference type="ChEBI" id="CHEBI:30616"/>
        <dbReference type="ChEBI" id="CHEBI:43474"/>
        <dbReference type="ChEBI" id="CHEBI:456216"/>
        <dbReference type="EC" id="5.6.2.3"/>
    </reaction>
</comment>
<keyword evidence="2" id="KW-0547">Nucleotide-binding</keyword>
<evidence type="ECO:0000256" key="5">
    <source>
        <dbReference type="ARBA" id="ARBA00038058"/>
    </source>
</evidence>
<comment type="caution">
    <text evidence="9">The sequence shown here is derived from an EMBL/GenBank/DDBJ whole genome shotgun (WGS) entry which is preliminary data.</text>
</comment>
<name>A0A4R1HDT9_9GAMM</name>
<dbReference type="Pfam" id="PF13307">
    <property type="entry name" value="Helicase_C_2"/>
    <property type="match status" value="1"/>
</dbReference>
<dbReference type="SMART" id="SM00487">
    <property type="entry name" value="DEXDc"/>
    <property type="match status" value="1"/>
</dbReference>
<evidence type="ECO:0000256" key="4">
    <source>
        <dbReference type="ARBA" id="ARBA00022840"/>
    </source>
</evidence>
<keyword evidence="10" id="KW-1185">Reference proteome</keyword>
<evidence type="ECO:0000256" key="1">
    <source>
        <dbReference type="ARBA" id="ARBA00001966"/>
    </source>
</evidence>
<feature type="domain" description="Helicase ATP-binding" evidence="8">
    <location>
        <begin position="22"/>
        <end position="305"/>
    </location>
</feature>
<dbReference type="GO" id="GO:0043139">
    <property type="term" value="F:5'-3' DNA helicase activity"/>
    <property type="evidence" value="ECO:0007669"/>
    <property type="project" value="UniProtKB-EC"/>
</dbReference>
<keyword evidence="3" id="KW-0378">Hydrolase</keyword>
<dbReference type="GO" id="GO:0003676">
    <property type="term" value="F:nucleic acid binding"/>
    <property type="evidence" value="ECO:0007669"/>
    <property type="project" value="InterPro"/>
</dbReference>
<evidence type="ECO:0000313" key="9">
    <source>
        <dbReference type="EMBL" id="TCK18475.1"/>
    </source>
</evidence>
<keyword evidence="4" id="KW-0067">ATP-binding</keyword>
<reference evidence="9 10" key="1">
    <citation type="submission" date="2019-03" db="EMBL/GenBank/DDBJ databases">
        <title>Genomic Encyclopedia of Type Strains, Phase IV (KMG-IV): sequencing the most valuable type-strain genomes for metagenomic binning, comparative biology and taxonomic classification.</title>
        <authorList>
            <person name="Goeker M."/>
        </authorList>
    </citation>
    <scope>NUCLEOTIDE SEQUENCE [LARGE SCALE GENOMIC DNA]</scope>
    <source>
        <strain evidence="9 10">DSM 19610</strain>
    </source>
</reference>
<dbReference type="RefSeq" id="WP_132972329.1">
    <property type="nucleotide sequence ID" value="NZ_SMFX01000001.1"/>
</dbReference>
<organism evidence="9 10">
    <name type="scientific">Thiogranum longum</name>
    <dbReference type="NCBI Taxonomy" id="1537524"/>
    <lineage>
        <taxon>Bacteria</taxon>
        <taxon>Pseudomonadati</taxon>
        <taxon>Pseudomonadota</taxon>
        <taxon>Gammaproteobacteria</taxon>
        <taxon>Chromatiales</taxon>
        <taxon>Ectothiorhodospiraceae</taxon>
        <taxon>Thiogranum</taxon>
    </lineage>
</organism>
<dbReference type="InterPro" id="IPR011545">
    <property type="entry name" value="DEAD/DEAH_box_helicase_dom"/>
</dbReference>
<dbReference type="Gene3D" id="3.40.50.300">
    <property type="entry name" value="P-loop containing nucleotide triphosphate hydrolases"/>
    <property type="match status" value="2"/>
</dbReference>
<dbReference type="SUPFAM" id="SSF52540">
    <property type="entry name" value="P-loop containing nucleoside triphosphate hydrolases"/>
    <property type="match status" value="2"/>
</dbReference>
<dbReference type="InterPro" id="IPR014013">
    <property type="entry name" value="Helic_SF1/SF2_ATP-bd_DinG/Rad3"/>
</dbReference>
<dbReference type="GO" id="GO:0006281">
    <property type="term" value="P:DNA repair"/>
    <property type="evidence" value="ECO:0007669"/>
    <property type="project" value="TreeGrafter"/>
</dbReference>
<dbReference type="AlphaFoldDB" id="A0A4R1HDT9"/>
<dbReference type="InterPro" id="IPR014001">
    <property type="entry name" value="Helicase_ATP-bd"/>
</dbReference>
<comment type="similarity">
    <text evidence="5">Belongs to the helicase family. DinG subfamily.</text>
</comment>
<dbReference type="PANTHER" id="PTHR11472:SF34">
    <property type="entry name" value="REGULATOR OF TELOMERE ELONGATION HELICASE 1"/>
    <property type="match status" value="1"/>
</dbReference>
<proteinExistence type="inferred from homology"/>
<gene>
    <name evidence="9" type="ORF">DFR30_1753</name>
</gene>
<evidence type="ECO:0000313" key="10">
    <source>
        <dbReference type="Proteomes" id="UP000295707"/>
    </source>
</evidence>
<accession>A0A4R1HDT9</accession>
<evidence type="ECO:0000256" key="7">
    <source>
        <dbReference type="ARBA" id="ARBA00048954"/>
    </source>
</evidence>
<dbReference type="InterPro" id="IPR027417">
    <property type="entry name" value="P-loop_NTPase"/>
</dbReference>
<evidence type="ECO:0000259" key="8">
    <source>
        <dbReference type="PROSITE" id="PS51193"/>
    </source>
</evidence>
<evidence type="ECO:0000256" key="6">
    <source>
        <dbReference type="ARBA" id="ARBA00044969"/>
    </source>
</evidence>
<dbReference type="EC" id="5.6.2.3" evidence="6"/>
<keyword evidence="9" id="KW-0347">Helicase</keyword>
<evidence type="ECO:0000256" key="2">
    <source>
        <dbReference type="ARBA" id="ARBA00022741"/>
    </source>
</evidence>
<dbReference type="InterPro" id="IPR045028">
    <property type="entry name" value="DinG/Rad3-like"/>
</dbReference>
<evidence type="ECO:0000256" key="3">
    <source>
        <dbReference type="ARBA" id="ARBA00022801"/>
    </source>
</evidence>
<dbReference type="InterPro" id="IPR006555">
    <property type="entry name" value="ATP-dep_Helicase_C"/>
</dbReference>
<comment type="cofactor">
    <cofactor evidence="1">
        <name>[4Fe-4S] cluster</name>
        <dbReference type="ChEBI" id="CHEBI:49883"/>
    </cofactor>
</comment>
<dbReference type="Pfam" id="PF00270">
    <property type="entry name" value="DEAD"/>
    <property type="match status" value="1"/>
</dbReference>
<dbReference type="Proteomes" id="UP000295707">
    <property type="component" value="Unassembled WGS sequence"/>
</dbReference>
<dbReference type="PANTHER" id="PTHR11472">
    <property type="entry name" value="DNA REPAIR DEAD HELICASE RAD3/XP-D SUBFAMILY MEMBER"/>
    <property type="match status" value="1"/>
</dbReference>
<dbReference type="PROSITE" id="PS51193">
    <property type="entry name" value="HELICASE_ATP_BIND_2"/>
    <property type="match status" value="1"/>
</dbReference>
<dbReference type="OrthoDB" id="9805194at2"/>
<sequence>MTANPLADDITQAAACLGGDGLLAGEVQGFAARPQQQEMAAAVEQALTDASTLIVEAGTGTGKTYAYLVPALLSGKKIIISTGTRHLQDQLFHRDLPTVRSALGVPLKAALLKGRANYLCHQRLHMTRSEGRLGDRRQANQLEQVFDWSGRTASGDIAELSNIPEDAFIWPRVTSTTENCLGSECDWFSDCHVMKARREAQDADLVVINHHLLCADMALKEEGFGELLPGAEAFIIDEAHQLPETASRFFGMALSSRQLLELAQDAINEYVGETGELDGLPDVARELEKATREFRLEMGQGEQRAPWSRLDGNPALTEAREALKTALADLAIQLEPLSERSRGLDNCYQRALRVQTLLAQTTEQPPADYIHWFETWRQSFRINLTPLDVSENFNSQRHALPDCWVFTSATLSVNDSFSHFAHKLGLEDATTLQLDSPFDYANNALFYVPKGMPEPSSPDYTRHMLDETEAIIEAARGRTFVLFTSYRAMNLARERLRDSCQFPLLVQGDAPRNELLERFRELGNAVLLGTSSFWEGVDVRGEALSCVIIDKLPFASPGDPVWQARIDAMKEGGGNPFMDEQLPHAVITLKQGVGRLIRDMNDRGVLVICDPRLLGKRYGRVFLNSLPDMGRTRDLDDVVKFFHASDALSL</sequence>
<dbReference type="FunFam" id="3.40.50.300:FF:000466">
    <property type="entry name" value="ATP-dependent DNA helicase"/>
    <property type="match status" value="1"/>
</dbReference>
<dbReference type="GO" id="GO:0016818">
    <property type="term" value="F:hydrolase activity, acting on acid anhydrides, in phosphorus-containing anhydrides"/>
    <property type="evidence" value="ECO:0007669"/>
    <property type="project" value="InterPro"/>
</dbReference>
<dbReference type="GO" id="GO:0005524">
    <property type="term" value="F:ATP binding"/>
    <property type="evidence" value="ECO:0007669"/>
    <property type="project" value="UniProtKB-KW"/>
</dbReference>